<gene>
    <name evidence="1" type="ORF">H7U22_02830</name>
</gene>
<name>A0ABR7KMY1_9SPHI</name>
<organism evidence="1 2">
    <name type="scientific">Pedobacter fastidiosus</name>
    <dbReference type="NCBI Taxonomy" id="2765361"/>
    <lineage>
        <taxon>Bacteria</taxon>
        <taxon>Pseudomonadati</taxon>
        <taxon>Bacteroidota</taxon>
        <taxon>Sphingobacteriia</taxon>
        <taxon>Sphingobacteriales</taxon>
        <taxon>Sphingobacteriaceae</taxon>
        <taxon>Pedobacter</taxon>
    </lineage>
</organism>
<evidence type="ECO:0008006" key="3">
    <source>
        <dbReference type="Google" id="ProtNLM"/>
    </source>
</evidence>
<dbReference type="Proteomes" id="UP000652755">
    <property type="component" value="Unassembled WGS sequence"/>
</dbReference>
<evidence type="ECO:0000313" key="1">
    <source>
        <dbReference type="EMBL" id="MBC6109348.1"/>
    </source>
</evidence>
<sequence>MEIPHLKPRALEPIVETEDDLRKAIFLDFEEEKAKLAEFLHDEVAQLLFQLKNQSEHNFNPELQSEISQALERVRNASFELKPRIFETLGLFAALKELFSKRFNYISHEAFNNFIKLSDNLGDAMESAIFRLTQQTLDCLDVDLLRGLSMNVNRLDDGILCLTYGFAFNPDKPSIPRTDFAEKLRSVVYLLSGKMIFREYEQNQLEVVIYLDEDISA</sequence>
<keyword evidence="2" id="KW-1185">Reference proteome</keyword>
<accession>A0ABR7KMY1</accession>
<evidence type="ECO:0000313" key="2">
    <source>
        <dbReference type="Proteomes" id="UP000652755"/>
    </source>
</evidence>
<reference evidence="1 2" key="1">
    <citation type="submission" date="2020-08" db="EMBL/GenBank/DDBJ databases">
        <authorList>
            <person name="Sun Q."/>
            <person name="Inoue M."/>
        </authorList>
    </citation>
    <scope>NUCLEOTIDE SEQUENCE [LARGE SCALE GENOMIC DNA]</scope>
    <source>
        <strain evidence="1 2">CCM 8938</strain>
    </source>
</reference>
<comment type="caution">
    <text evidence="1">The sequence shown here is derived from an EMBL/GenBank/DDBJ whole genome shotgun (WGS) entry which is preliminary data.</text>
</comment>
<protein>
    <recommendedName>
        <fullName evidence="3">Histidine kinase</fullName>
    </recommendedName>
</protein>
<dbReference type="RefSeq" id="WP_187069830.1">
    <property type="nucleotide sequence ID" value="NZ_JACRYL010000002.1"/>
</dbReference>
<dbReference type="EMBL" id="JACRYL010000002">
    <property type="protein sequence ID" value="MBC6109348.1"/>
    <property type="molecule type" value="Genomic_DNA"/>
</dbReference>
<proteinExistence type="predicted"/>